<sequence length="224" mass="22613">MAEAKVFPMNTFVSCLKGASAADAATIELLSFLTQGEVDAEFAPIAAALSKAWIYEQEPQLAKAAAGDVAALGEKVAVKPLPDAALAQAQAILSQMAELRAQNATLSAQVEKLTADAAAKGDEVKALKAKLKPLEEQAAQGDVKLQVSNSKMDEHIKKLEQLMEEVAKVKAQGVVVAGVAGGAAAAGADAGAAASGDASGAPSVGGEPEADFGLGSNPFADANW</sequence>
<feature type="region of interest" description="Disordered" evidence="2">
    <location>
        <begin position="192"/>
        <end position="224"/>
    </location>
</feature>
<evidence type="ECO:0000313" key="4">
    <source>
        <dbReference type="Proteomes" id="UP000198324"/>
    </source>
</evidence>
<name>A0A239ACE6_9BACT</name>
<evidence type="ECO:0000256" key="1">
    <source>
        <dbReference type="SAM" id="Coils"/>
    </source>
</evidence>
<keyword evidence="1" id="KW-0175">Coiled coil</keyword>
<gene>
    <name evidence="3" type="ORF">SAMN04488503_1957</name>
</gene>
<keyword evidence="4" id="KW-1185">Reference proteome</keyword>
<dbReference type="EMBL" id="FZOC01000003">
    <property type="protein sequence ID" value="SNR92553.1"/>
    <property type="molecule type" value="Genomic_DNA"/>
</dbReference>
<dbReference type="RefSeq" id="WP_089274156.1">
    <property type="nucleotide sequence ID" value="NZ_FZOC01000003.1"/>
</dbReference>
<accession>A0A239ACE6</accession>
<reference evidence="3 4" key="1">
    <citation type="submission" date="2017-06" db="EMBL/GenBank/DDBJ databases">
        <authorList>
            <person name="Kim H.J."/>
            <person name="Triplett B.A."/>
        </authorList>
    </citation>
    <scope>NUCLEOTIDE SEQUENCE [LARGE SCALE GENOMIC DNA]</scope>
    <source>
        <strain evidence="3 4">DSM 13116</strain>
    </source>
</reference>
<dbReference type="Proteomes" id="UP000198324">
    <property type="component" value="Unassembled WGS sequence"/>
</dbReference>
<dbReference type="AlphaFoldDB" id="A0A239ACE6"/>
<feature type="compositionally biased region" description="Low complexity" evidence="2">
    <location>
        <begin position="192"/>
        <end position="206"/>
    </location>
</feature>
<evidence type="ECO:0000313" key="3">
    <source>
        <dbReference type="EMBL" id="SNR92553.1"/>
    </source>
</evidence>
<organism evidence="3 4">
    <name type="scientific">Humidesulfovibrio mexicanus</name>
    <dbReference type="NCBI Taxonomy" id="147047"/>
    <lineage>
        <taxon>Bacteria</taxon>
        <taxon>Pseudomonadati</taxon>
        <taxon>Thermodesulfobacteriota</taxon>
        <taxon>Desulfovibrionia</taxon>
        <taxon>Desulfovibrionales</taxon>
        <taxon>Desulfovibrionaceae</taxon>
        <taxon>Humidesulfovibrio</taxon>
    </lineage>
</organism>
<dbReference type="OrthoDB" id="5456515at2"/>
<proteinExistence type="predicted"/>
<evidence type="ECO:0000256" key="2">
    <source>
        <dbReference type="SAM" id="MobiDB-lite"/>
    </source>
</evidence>
<protein>
    <submittedName>
        <fullName evidence="3">Uncharacterized protein</fullName>
    </submittedName>
</protein>
<dbReference type="Gene3D" id="1.10.287.1490">
    <property type="match status" value="1"/>
</dbReference>
<feature type="coiled-coil region" evidence="1">
    <location>
        <begin position="89"/>
        <end position="172"/>
    </location>
</feature>